<comment type="caution">
    <text evidence="3">The sequence shown here is derived from an EMBL/GenBank/DDBJ whole genome shotgun (WGS) entry which is preliminary data.</text>
</comment>
<dbReference type="GO" id="GO:0005886">
    <property type="term" value="C:plasma membrane"/>
    <property type="evidence" value="ECO:0007669"/>
    <property type="project" value="UniProtKB-SubCell"/>
</dbReference>
<keyword evidence="1" id="KW-0443">Lipid metabolism</keyword>
<keyword evidence="1" id="KW-1208">Phospholipid metabolism</keyword>
<feature type="active site" evidence="1">
    <location>
        <position position="109"/>
    </location>
</feature>
<feature type="domain" description="PLD phosphodiesterase" evidence="2">
    <location>
        <begin position="290"/>
        <end position="317"/>
    </location>
</feature>
<dbReference type="RefSeq" id="WP_088755781.1">
    <property type="nucleotide sequence ID" value="NZ_NJGV01000013.1"/>
</dbReference>
<dbReference type="CDD" id="cd09159">
    <property type="entry name" value="PLDc_ybhO_like_2"/>
    <property type="match status" value="1"/>
</dbReference>
<keyword evidence="1" id="KW-0444">Lipid biosynthesis</keyword>
<dbReference type="PANTHER" id="PTHR21248">
    <property type="entry name" value="CARDIOLIPIN SYNTHASE"/>
    <property type="match status" value="1"/>
</dbReference>
<evidence type="ECO:0000313" key="3">
    <source>
        <dbReference type="EMBL" id="OWY33826.1"/>
    </source>
</evidence>
<dbReference type="GO" id="GO:0008808">
    <property type="term" value="F:cardiolipin synthase activity"/>
    <property type="evidence" value="ECO:0007669"/>
    <property type="project" value="InterPro"/>
</dbReference>
<keyword evidence="1" id="KW-1003">Cell membrane</keyword>
<comment type="function">
    <text evidence="1">Catalyzes the phosphatidyl group transfer from one phosphatidylglycerol molecule to another to form cardiolipin (CL) (diphosphatidylglycerol) and glycerol.</text>
</comment>
<dbReference type="AlphaFoldDB" id="A0A225SRW1"/>
<comment type="catalytic activity">
    <reaction evidence="1">
        <text>2 a 1,2-diacyl-sn-glycero-3-phospho-(1'-sn-glycerol) = a cardiolipin + glycerol</text>
        <dbReference type="Rhea" id="RHEA:31451"/>
        <dbReference type="ChEBI" id="CHEBI:17754"/>
        <dbReference type="ChEBI" id="CHEBI:62237"/>
        <dbReference type="ChEBI" id="CHEBI:64716"/>
    </reaction>
</comment>
<keyword evidence="1" id="KW-0472">Membrane</keyword>
<dbReference type="InterPro" id="IPR030872">
    <property type="entry name" value="Cardiolipin_synth_ClsB"/>
</dbReference>
<dbReference type="SMART" id="SM00155">
    <property type="entry name" value="PLDc"/>
    <property type="match status" value="2"/>
</dbReference>
<dbReference type="GO" id="GO:0032049">
    <property type="term" value="P:cardiolipin biosynthetic process"/>
    <property type="evidence" value="ECO:0007669"/>
    <property type="project" value="InterPro"/>
</dbReference>
<feature type="domain" description="PLD phosphodiesterase" evidence="2">
    <location>
        <begin position="104"/>
        <end position="131"/>
    </location>
</feature>
<dbReference type="HAMAP" id="MF_01917">
    <property type="entry name" value="Cardiolipin_synth_ClsB"/>
    <property type="match status" value="1"/>
</dbReference>
<accession>A0A225SRW1</accession>
<comment type="subcellular location">
    <subcellularLocation>
        <location evidence="1">Cell membrane</location>
        <topology evidence="1">Peripheral membrane protein</topology>
    </subcellularLocation>
</comment>
<keyword evidence="4" id="KW-1185">Reference proteome</keyword>
<protein>
    <recommendedName>
        <fullName evidence="1">Cardiolipin synthase B</fullName>
        <shortName evidence="1">CL synthase</shortName>
        <ecNumber evidence="1">2.7.8.-</ecNumber>
    </recommendedName>
</protein>
<sequence length="387" mass="43391">MRHLAFTDGNQIALLHSGAGFYPALISAIDAARVEIYLETYIFSLDETGMLVCEALQRAAGRGVVVYVINDWLGTGRENTNKLRLALTAAGVQHRSFNPWFRRGVARSHRKLCVVDRQVAFVGGLNINDDMVSDRDHAMPLPAPRWDFAVSVVGPLVQDIYREVQAQWLRVGRMKLKARWRNFKHLRHGHPGPVHDQTQAALVVRDNFRNRRTIQRAYLQALGRARESAFLANPYFAPGRKMRRALEEAAMRGVKVTLLLGVGQFVMQDAVAHSFYPKLLRAGVRIVEYTHTELHAKVAVVDDKWATVGSSNYDGLSLFVNQEANVVVQDPAFAAYLRQEIEAGAAGGRVVHLSDFLHVPWYKRAAYGAAFLLYRTVIHIITLGKDA</sequence>
<evidence type="ECO:0000259" key="2">
    <source>
        <dbReference type="PROSITE" id="PS50035"/>
    </source>
</evidence>
<dbReference type="SUPFAM" id="SSF56024">
    <property type="entry name" value="Phospholipase D/nuclease"/>
    <property type="match status" value="2"/>
</dbReference>
<dbReference type="Pfam" id="PF13091">
    <property type="entry name" value="PLDc_2"/>
    <property type="match status" value="2"/>
</dbReference>
<keyword evidence="1" id="KW-0594">Phospholipid biosynthesis</keyword>
<dbReference type="PROSITE" id="PS50035">
    <property type="entry name" value="PLD"/>
    <property type="match status" value="2"/>
</dbReference>
<feature type="active site" evidence="1">
    <location>
        <position position="116"/>
    </location>
</feature>
<feature type="active site" evidence="1">
    <location>
        <position position="297"/>
    </location>
</feature>
<evidence type="ECO:0000256" key="1">
    <source>
        <dbReference type="HAMAP-Rule" id="MF_01917"/>
    </source>
</evidence>
<comment type="similarity">
    <text evidence="1">Belongs to the phospholipase D family. Cardiolipin synthase subfamily. ClsB sub-subfamily.</text>
</comment>
<dbReference type="EC" id="2.7.8.-" evidence="1"/>
<organism evidence="3 4">
    <name type="scientific">Herbaspirillum aquaticum</name>
    <dbReference type="NCBI Taxonomy" id="568783"/>
    <lineage>
        <taxon>Bacteria</taxon>
        <taxon>Pseudomonadati</taxon>
        <taxon>Pseudomonadota</taxon>
        <taxon>Betaproteobacteria</taxon>
        <taxon>Burkholderiales</taxon>
        <taxon>Oxalobacteraceae</taxon>
        <taxon>Herbaspirillum</taxon>
    </lineage>
</organism>
<dbReference type="Gene3D" id="3.30.870.10">
    <property type="entry name" value="Endonuclease Chain A"/>
    <property type="match status" value="2"/>
</dbReference>
<dbReference type="Proteomes" id="UP000214747">
    <property type="component" value="Unassembled WGS sequence"/>
</dbReference>
<gene>
    <name evidence="1" type="primary">clsB</name>
    <name evidence="3" type="ORF">CEJ45_14415</name>
</gene>
<keyword evidence="1" id="KW-0808">Transferase</keyword>
<proteinExistence type="inferred from homology"/>
<feature type="active site" evidence="1">
    <location>
        <position position="295"/>
    </location>
</feature>
<reference evidence="3 4" key="1">
    <citation type="journal article" date="2010" name="Int. J. Syst. Evol. Microbiol.">
        <title>Reclassification of Herbaspirillum putei as a later heterotypic synonym of Herbaspirillum huttiense, with the description of H. huttiense subsp. huttiense subsp. nov. and H. huttiense subsp. putei subsp. nov., comb. nov., and description of Herbaspirillum aquaticum sp. nov.</title>
        <authorList>
            <person name="Dobritsa A.P."/>
            <person name="Reddy M.C."/>
            <person name="Samadpour M."/>
        </authorList>
    </citation>
    <scope>NUCLEOTIDE SEQUENCE [LARGE SCALE GENOMIC DNA]</scope>
    <source>
        <strain evidence="3 4">IEH 4430</strain>
    </source>
</reference>
<feature type="active site" evidence="1">
    <location>
        <position position="111"/>
    </location>
</feature>
<evidence type="ECO:0000313" key="4">
    <source>
        <dbReference type="Proteomes" id="UP000214747"/>
    </source>
</evidence>
<name>A0A225SRW1_9BURK</name>
<dbReference type="PANTHER" id="PTHR21248:SF22">
    <property type="entry name" value="PHOSPHOLIPASE D"/>
    <property type="match status" value="1"/>
</dbReference>
<dbReference type="InterPro" id="IPR025202">
    <property type="entry name" value="PLD-like_dom"/>
</dbReference>
<dbReference type="EMBL" id="NJGV01000013">
    <property type="protein sequence ID" value="OWY33826.1"/>
    <property type="molecule type" value="Genomic_DNA"/>
</dbReference>
<feature type="active site" evidence="1">
    <location>
        <position position="302"/>
    </location>
</feature>
<dbReference type="InterPro" id="IPR001736">
    <property type="entry name" value="PLipase_D/transphosphatidylase"/>
</dbReference>
<dbReference type="CDD" id="cd09110">
    <property type="entry name" value="PLDc_CLS_1"/>
    <property type="match status" value="1"/>
</dbReference>